<accession>A0A2M7LKK3</accession>
<feature type="non-terminal residue" evidence="1">
    <location>
        <position position="1"/>
    </location>
</feature>
<name>A0A2M7LKK3_9BACT</name>
<evidence type="ECO:0000313" key="2">
    <source>
        <dbReference type="Proteomes" id="UP000228500"/>
    </source>
</evidence>
<sequence length="197" mass="21997">IQSIDDIKKALNNNKYSVIKTYGGFIPSSDSKELYVVPAGSTLQVYFSDYLQNGAFEMEIENTFPHFISRLLAYEEFGWVLVKKTDSSSQLYGKCGSVVFNNNGIHTIMGTPFPSLSSEEIKKTVSSFTYYSSFPNNGDIVLFGNTTKQNKVYSFEKHRGTHGGFYGPMTHPFIMSRNPLLVGDSMSSLFDTIAILV</sequence>
<protein>
    <submittedName>
        <fullName evidence="1">Uncharacterized protein</fullName>
    </submittedName>
</protein>
<evidence type="ECO:0000313" key="1">
    <source>
        <dbReference type="EMBL" id="PIX68605.1"/>
    </source>
</evidence>
<gene>
    <name evidence="1" type="ORF">COZ40_02410</name>
</gene>
<dbReference type="Proteomes" id="UP000228500">
    <property type="component" value="Unassembled WGS sequence"/>
</dbReference>
<comment type="caution">
    <text evidence="1">The sequence shown here is derived from an EMBL/GenBank/DDBJ whole genome shotgun (WGS) entry which is preliminary data.</text>
</comment>
<dbReference type="AlphaFoldDB" id="A0A2M7LKK3"/>
<dbReference type="EMBL" id="PFJH01000098">
    <property type="protein sequence ID" value="PIX68605.1"/>
    <property type="molecule type" value="Genomic_DNA"/>
</dbReference>
<organism evidence="1 2">
    <name type="scientific">Candidatus Roizmanbacteria bacterium CG_4_10_14_3_um_filter_39_13</name>
    <dbReference type="NCBI Taxonomy" id="1974831"/>
    <lineage>
        <taxon>Bacteria</taxon>
        <taxon>Candidatus Roizmaniibacteriota</taxon>
    </lineage>
</organism>
<reference evidence="2" key="1">
    <citation type="submission" date="2017-09" db="EMBL/GenBank/DDBJ databases">
        <title>Depth-based differentiation of microbial function through sediment-hosted aquifers and enrichment of novel symbionts in the deep terrestrial subsurface.</title>
        <authorList>
            <person name="Probst A.J."/>
            <person name="Ladd B."/>
            <person name="Jarett J.K."/>
            <person name="Geller-Mcgrath D.E."/>
            <person name="Sieber C.M.K."/>
            <person name="Emerson J.B."/>
            <person name="Anantharaman K."/>
            <person name="Thomas B.C."/>
            <person name="Malmstrom R."/>
            <person name="Stieglmeier M."/>
            <person name="Klingl A."/>
            <person name="Woyke T."/>
            <person name="Ryan C.M."/>
            <person name="Banfield J.F."/>
        </authorList>
    </citation>
    <scope>NUCLEOTIDE SEQUENCE [LARGE SCALE GENOMIC DNA]</scope>
</reference>
<proteinExistence type="predicted"/>